<accession>A0ABQ8J003</accession>
<organism evidence="2 3">
    <name type="scientific">Dermatophagoides pteronyssinus</name>
    <name type="common">European house dust mite</name>
    <dbReference type="NCBI Taxonomy" id="6956"/>
    <lineage>
        <taxon>Eukaryota</taxon>
        <taxon>Metazoa</taxon>
        <taxon>Ecdysozoa</taxon>
        <taxon>Arthropoda</taxon>
        <taxon>Chelicerata</taxon>
        <taxon>Arachnida</taxon>
        <taxon>Acari</taxon>
        <taxon>Acariformes</taxon>
        <taxon>Sarcoptiformes</taxon>
        <taxon>Astigmata</taxon>
        <taxon>Psoroptidia</taxon>
        <taxon>Analgoidea</taxon>
        <taxon>Pyroglyphidae</taxon>
        <taxon>Dermatophagoidinae</taxon>
        <taxon>Dermatophagoides</taxon>
    </lineage>
</organism>
<feature type="region of interest" description="Disordered" evidence="1">
    <location>
        <begin position="98"/>
        <end position="117"/>
    </location>
</feature>
<proteinExistence type="predicted"/>
<dbReference type="PANTHER" id="PTHR13333:SF5">
    <property type="entry name" value="M-AAA PROTEASE-INTERACTING PROTEIN 1, MITOCHONDRIAL"/>
    <property type="match status" value="1"/>
</dbReference>
<reference evidence="2 3" key="2">
    <citation type="journal article" date="2022" name="Mol. Biol. Evol.">
        <title>Comparative Genomics Reveals Insights into the Divergent Evolution of Astigmatic Mites and Household Pest Adaptations.</title>
        <authorList>
            <person name="Xiong Q."/>
            <person name="Wan A.T."/>
            <person name="Liu X."/>
            <person name="Fung C.S."/>
            <person name="Xiao X."/>
            <person name="Malainual N."/>
            <person name="Hou J."/>
            <person name="Wang L."/>
            <person name="Wang M."/>
            <person name="Yang K.Y."/>
            <person name="Cui Y."/>
            <person name="Leung E.L."/>
            <person name="Nong W."/>
            <person name="Shin S.K."/>
            <person name="Au S.W."/>
            <person name="Jeong K.Y."/>
            <person name="Chew F.T."/>
            <person name="Hui J.H."/>
            <person name="Leung T.F."/>
            <person name="Tungtrongchitr A."/>
            <person name="Zhong N."/>
            <person name="Liu Z."/>
            <person name="Tsui S.K."/>
        </authorList>
    </citation>
    <scope>NUCLEOTIDE SEQUENCE [LARGE SCALE GENOMIC DNA]</scope>
    <source>
        <strain evidence="2">Derp</strain>
    </source>
</reference>
<keyword evidence="3" id="KW-1185">Reference proteome</keyword>
<evidence type="ECO:0000313" key="3">
    <source>
        <dbReference type="Proteomes" id="UP000887458"/>
    </source>
</evidence>
<feature type="compositionally biased region" description="Low complexity" evidence="1">
    <location>
        <begin position="98"/>
        <end position="111"/>
    </location>
</feature>
<dbReference type="Proteomes" id="UP000887458">
    <property type="component" value="Unassembled WGS sequence"/>
</dbReference>
<dbReference type="PANTHER" id="PTHR13333">
    <property type="entry name" value="M-AAA PROTEASE-INTERACTING PROTEIN 1, MITOCHONDRIAL"/>
    <property type="match status" value="1"/>
</dbReference>
<dbReference type="EMBL" id="NJHN03000095">
    <property type="protein sequence ID" value="KAH9415766.1"/>
    <property type="molecule type" value="Genomic_DNA"/>
</dbReference>
<name>A0ABQ8J003_DERPT</name>
<comment type="caution">
    <text evidence="2">The sequence shown here is derived from an EMBL/GenBank/DDBJ whole genome shotgun (WGS) entry which is preliminary data.</text>
</comment>
<sequence>MFVRKIFPFVVIVNLFEIDFCLCIIQSQMVIIKSFLYRPLPLYANVKWFKCINGQFSSQRTIIQALKPIVSVTKCVNHKIKEKILIKSQIATRTLCSSSSDSSKKANNSNDQKNDEEESSVPLLMNFLPRGMPNLFMSLKNFYIINLVIRNHIDRNFTFTNFVEGAKQALIYVSSHLANNKLNELEGLIEPNALAEIKQNYEKLSMVQRQEFQLQSSDIVLAFAHHIDVATMKEEFTGTRKHVVTFFIVFDCIKNLQDTLQEKARSNQKINTRELFHEFHDRKIICNYEFQREYIEGVQGAGDIKKTDWIITKLLYIKEKDLIKLNHMK</sequence>
<evidence type="ECO:0000256" key="1">
    <source>
        <dbReference type="SAM" id="MobiDB-lite"/>
    </source>
</evidence>
<reference evidence="2 3" key="1">
    <citation type="journal article" date="2018" name="J. Allergy Clin. Immunol.">
        <title>High-quality assembly of Dermatophagoides pteronyssinus genome and transcriptome reveals a wide range of novel allergens.</title>
        <authorList>
            <person name="Liu X.Y."/>
            <person name="Yang K.Y."/>
            <person name="Wang M.Q."/>
            <person name="Kwok J.S."/>
            <person name="Zeng X."/>
            <person name="Yang Z."/>
            <person name="Xiao X.J."/>
            <person name="Lau C.P."/>
            <person name="Li Y."/>
            <person name="Huang Z.M."/>
            <person name="Ba J.G."/>
            <person name="Yim A.K."/>
            <person name="Ouyang C.Y."/>
            <person name="Ngai S.M."/>
            <person name="Chan T.F."/>
            <person name="Leung E.L."/>
            <person name="Liu L."/>
            <person name="Liu Z.G."/>
            <person name="Tsui S.K."/>
        </authorList>
    </citation>
    <scope>NUCLEOTIDE SEQUENCE [LARGE SCALE GENOMIC DNA]</scope>
    <source>
        <strain evidence="2">Derp</strain>
    </source>
</reference>
<gene>
    <name evidence="2" type="ORF">DERP_000257</name>
</gene>
<protein>
    <submittedName>
        <fullName evidence="2">Uncharacterized protein</fullName>
    </submittedName>
</protein>
<evidence type="ECO:0000313" key="2">
    <source>
        <dbReference type="EMBL" id="KAH9415766.1"/>
    </source>
</evidence>